<dbReference type="AlphaFoldDB" id="A0A1H3LRL1"/>
<gene>
    <name evidence="2" type="ORF">SAMN05421684_0907</name>
</gene>
<dbReference type="RefSeq" id="WP_143049641.1">
    <property type="nucleotide sequence ID" value="NZ_BOND01000015.1"/>
</dbReference>
<evidence type="ECO:0000256" key="1">
    <source>
        <dbReference type="SAM" id="Phobius"/>
    </source>
</evidence>
<reference evidence="3" key="1">
    <citation type="submission" date="2016-10" db="EMBL/GenBank/DDBJ databases">
        <authorList>
            <person name="Varghese N."/>
            <person name="Submissions S."/>
        </authorList>
    </citation>
    <scope>NUCLEOTIDE SEQUENCE [LARGE SCALE GENOMIC DNA]</scope>
    <source>
        <strain evidence="3">DSM 44718</strain>
    </source>
</reference>
<proteinExistence type="predicted"/>
<organism evidence="2 3">
    <name type="scientific">Asanoa ishikariensis</name>
    <dbReference type="NCBI Taxonomy" id="137265"/>
    <lineage>
        <taxon>Bacteria</taxon>
        <taxon>Bacillati</taxon>
        <taxon>Actinomycetota</taxon>
        <taxon>Actinomycetes</taxon>
        <taxon>Micromonosporales</taxon>
        <taxon>Micromonosporaceae</taxon>
        <taxon>Asanoa</taxon>
    </lineage>
</organism>
<sequence length="59" mass="6184">MPTRLPHLRFVLPRPELTDGTGGDGGNRWALTSNPSALLAASLTVSALLVALLTAGLRF</sequence>
<dbReference type="EMBL" id="FNQB01000001">
    <property type="protein sequence ID" value="SDY66729.1"/>
    <property type="molecule type" value="Genomic_DNA"/>
</dbReference>
<accession>A0A1H3LRL1</accession>
<feature type="transmembrane region" description="Helical" evidence="1">
    <location>
        <begin position="37"/>
        <end position="57"/>
    </location>
</feature>
<keyword evidence="1" id="KW-1133">Transmembrane helix</keyword>
<name>A0A1H3LRL1_9ACTN</name>
<dbReference type="Proteomes" id="UP000199632">
    <property type="component" value="Unassembled WGS sequence"/>
</dbReference>
<keyword evidence="3" id="KW-1185">Reference proteome</keyword>
<evidence type="ECO:0000313" key="2">
    <source>
        <dbReference type="EMBL" id="SDY66729.1"/>
    </source>
</evidence>
<protein>
    <submittedName>
        <fullName evidence="2">Uncharacterized protein</fullName>
    </submittedName>
</protein>
<keyword evidence="1" id="KW-0472">Membrane</keyword>
<keyword evidence="1" id="KW-0812">Transmembrane</keyword>
<evidence type="ECO:0000313" key="3">
    <source>
        <dbReference type="Proteomes" id="UP000199632"/>
    </source>
</evidence>